<keyword evidence="2" id="KW-0418">Kinase</keyword>
<gene>
    <name evidence="2" type="ORF">G3I39_15095</name>
</gene>
<proteinExistence type="predicted"/>
<sequence length="237" mass="23547">RGGWLPERLAAAVADQEARVRALEVPEEADAATPEDARPVEEPEDARPEDARPVDAMDAVAVAPPGAPAEAPVTRTPADPQVPAATTGPPVTAEAYGTGATTESHGTTPATTTETYGTTAPTTTGGYGTGSGDIGEDRGTTRFLNTGPKPPQSDRATTQLALPQEPQQPHEPPPAQPAASGAPAPGHHHTYGSPAPYPAALLPGSAGQGPGRSGNPGGGPIGGPRGTDGPQGGGPMV</sequence>
<feature type="compositionally biased region" description="Basic and acidic residues" evidence="1">
    <location>
        <begin position="35"/>
        <end position="55"/>
    </location>
</feature>
<dbReference type="EMBL" id="JAAGME010000617">
    <property type="protein sequence ID" value="NEB68361.1"/>
    <property type="molecule type" value="Genomic_DNA"/>
</dbReference>
<protein>
    <submittedName>
        <fullName evidence="2">Serine/threonine protein kinase</fullName>
    </submittedName>
</protein>
<organism evidence="2 3">
    <name type="scientific">Streptomyces microflavus</name>
    <name type="common">Streptomyces lipmanii</name>
    <dbReference type="NCBI Taxonomy" id="1919"/>
    <lineage>
        <taxon>Bacteria</taxon>
        <taxon>Bacillati</taxon>
        <taxon>Actinomycetota</taxon>
        <taxon>Actinomycetes</taxon>
        <taxon>Kitasatosporales</taxon>
        <taxon>Streptomycetaceae</taxon>
        <taxon>Streptomyces</taxon>
    </lineage>
</organism>
<evidence type="ECO:0000256" key="1">
    <source>
        <dbReference type="SAM" id="MobiDB-lite"/>
    </source>
</evidence>
<name>A0A6N9VE92_STRMI</name>
<feature type="non-terminal residue" evidence="2">
    <location>
        <position position="1"/>
    </location>
</feature>
<reference evidence="2 3" key="1">
    <citation type="submission" date="2020-01" db="EMBL/GenBank/DDBJ databases">
        <title>Insect and environment-associated Actinomycetes.</title>
        <authorList>
            <person name="Currrie C."/>
            <person name="Chevrette M."/>
            <person name="Carlson C."/>
            <person name="Stubbendieck R."/>
            <person name="Wendt-Pienkowski E."/>
        </authorList>
    </citation>
    <scope>NUCLEOTIDE SEQUENCE [LARGE SCALE GENOMIC DNA]</scope>
    <source>
        <strain evidence="2 3">SID14438</strain>
    </source>
</reference>
<feature type="region of interest" description="Disordered" evidence="1">
    <location>
        <begin position="21"/>
        <end position="237"/>
    </location>
</feature>
<accession>A0A6N9VE92</accession>
<evidence type="ECO:0000313" key="2">
    <source>
        <dbReference type="EMBL" id="NEB68361.1"/>
    </source>
</evidence>
<keyword evidence="2" id="KW-0723">Serine/threonine-protein kinase</keyword>
<comment type="caution">
    <text evidence="2">The sequence shown here is derived from an EMBL/GenBank/DDBJ whole genome shotgun (WGS) entry which is preliminary data.</text>
</comment>
<dbReference type="AlphaFoldDB" id="A0A6N9VE92"/>
<keyword evidence="2" id="KW-0808">Transferase</keyword>
<dbReference type="GO" id="GO:0004674">
    <property type="term" value="F:protein serine/threonine kinase activity"/>
    <property type="evidence" value="ECO:0007669"/>
    <property type="project" value="UniProtKB-KW"/>
</dbReference>
<feature type="compositionally biased region" description="Low complexity" evidence="1">
    <location>
        <begin position="56"/>
        <end position="73"/>
    </location>
</feature>
<dbReference type="Proteomes" id="UP000471648">
    <property type="component" value="Unassembled WGS sequence"/>
</dbReference>
<feature type="compositionally biased region" description="Low complexity" evidence="1">
    <location>
        <begin position="92"/>
        <end position="124"/>
    </location>
</feature>
<feature type="compositionally biased region" description="Gly residues" evidence="1">
    <location>
        <begin position="206"/>
        <end position="237"/>
    </location>
</feature>
<feature type="non-terminal residue" evidence="2">
    <location>
        <position position="237"/>
    </location>
</feature>
<evidence type="ECO:0000313" key="3">
    <source>
        <dbReference type="Proteomes" id="UP000471648"/>
    </source>
</evidence>